<proteinExistence type="predicted"/>
<dbReference type="PANTHER" id="PTHR44591:SF24">
    <property type="entry name" value="PROTEIN-GLUTAMATE METHYLESTERASE_PROTEIN-GLUTAMINE GLUTAMINASE 1"/>
    <property type="match status" value="1"/>
</dbReference>
<sequence>MNILVCDDSVIARKSIIGRIAPSTNITIHQAEHGKEALEVMLAHNIDLLFLDLTMPVMDGFEVLASMPVSQYPTQVVVVSGDIQSEAKSRCMDLGAQHFIEKPFVTSDLVALFDHYRLPLRNTDVRPDQRRHKPIDLMAAIREMSNVALGASASLIAQQMGRFIEMPLPNVASLHQSELTMTVQDIVNNSESRAVSQRFVGNGINGEALVCLHGSGFELLARSDDDALSSSVNEVILDLSNLLVSSFLNSFSKQLDIAISLRQPIVLEKDLLQVSLGCDQFLKDYEQDIFTIEFVYKAENLDIACDIIFLMDYESLNAIEDILESVL</sequence>
<dbReference type="Proteomes" id="UP000030071">
    <property type="component" value="Chromosome 2"/>
</dbReference>
<dbReference type="GeneID" id="23447176"/>
<evidence type="ECO:0000313" key="6">
    <source>
        <dbReference type="Proteomes" id="UP000030071"/>
    </source>
</evidence>
<organism evidence="5 6">
    <name type="scientific">Vibrio tubiashii ATCC 19109</name>
    <dbReference type="NCBI Taxonomy" id="1051646"/>
    <lineage>
        <taxon>Bacteria</taxon>
        <taxon>Pseudomonadati</taxon>
        <taxon>Pseudomonadota</taxon>
        <taxon>Gammaproteobacteria</taxon>
        <taxon>Vibrionales</taxon>
        <taxon>Vibrionaceae</taxon>
        <taxon>Vibrio</taxon>
        <taxon>Vibrio oreintalis group</taxon>
    </lineage>
</organism>
<dbReference type="KEGG" id="vtu:IX91_20865"/>
<dbReference type="GO" id="GO:0000160">
    <property type="term" value="P:phosphorelay signal transduction system"/>
    <property type="evidence" value="ECO:0007669"/>
    <property type="project" value="InterPro"/>
</dbReference>
<dbReference type="InterPro" id="IPR011006">
    <property type="entry name" value="CheY-like_superfamily"/>
</dbReference>
<keyword evidence="1" id="KW-0145">Chemotaxis</keyword>
<dbReference type="CDD" id="cd17910">
    <property type="entry name" value="CheC_ClassII"/>
    <property type="match status" value="1"/>
</dbReference>
<evidence type="ECO:0000256" key="3">
    <source>
        <dbReference type="PROSITE-ProRule" id="PRU00169"/>
    </source>
</evidence>
<evidence type="ECO:0000256" key="2">
    <source>
        <dbReference type="ARBA" id="ARBA00022553"/>
    </source>
</evidence>
<dbReference type="CDD" id="cd17593">
    <property type="entry name" value="REC_CheC-like"/>
    <property type="match status" value="1"/>
</dbReference>
<reference evidence="5 6" key="1">
    <citation type="submission" date="2014-08" db="EMBL/GenBank/DDBJ databases">
        <title>First Complete Genome Sequence of the Shellfish Pathogen Vibrio tubiashii.</title>
        <authorList>
            <person name="Richards G.P."/>
            <person name="Needleman D.S."/>
            <person name="Watson M.A."/>
            <person name="Bono J.L."/>
        </authorList>
    </citation>
    <scope>NUCLEOTIDE SEQUENCE [LARGE SCALE GENOMIC DNA]</scope>
    <source>
        <strain evidence="5 6">ATCC 19109</strain>
    </source>
</reference>
<dbReference type="EMBL" id="CP009355">
    <property type="protein sequence ID" value="AIW16536.1"/>
    <property type="molecule type" value="Genomic_DNA"/>
</dbReference>
<dbReference type="AlphaFoldDB" id="A0A0A0SK01"/>
<accession>A0A0A0SK01</accession>
<evidence type="ECO:0000313" key="5">
    <source>
        <dbReference type="EMBL" id="AIW16536.1"/>
    </source>
</evidence>
<feature type="domain" description="Response regulatory" evidence="4">
    <location>
        <begin position="2"/>
        <end position="117"/>
    </location>
</feature>
<dbReference type="HOGENOM" id="CLU_848985_0_0_6"/>
<dbReference type="GO" id="GO:0006935">
    <property type="term" value="P:chemotaxis"/>
    <property type="evidence" value="ECO:0007669"/>
    <property type="project" value="UniProtKB-KW"/>
</dbReference>
<evidence type="ECO:0000256" key="1">
    <source>
        <dbReference type="ARBA" id="ARBA00022500"/>
    </source>
</evidence>
<dbReference type="PROSITE" id="PS50110">
    <property type="entry name" value="RESPONSE_REGULATORY"/>
    <property type="match status" value="1"/>
</dbReference>
<dbReference type="PANTHER" id="PTHR44591">
    <property type="entry name" value="STRESS RESPONSE REGULATOR PROTEIN 1"/>
    <property type="match status" value="1"/>
</dbReference>
<dbReference type="InterPro" id="IPR001789">
    <property type="entry name" value="Sig_transdc_resp-reg_receiver"/>
</dbReference>
<dbReference type="RefSeq" id="WP_038197720.1">
    <property type="nucleotide sequence ID" value="NZ_AFWI01000024.1"/>
</dbReference>
<dbReference type="Gene3D" id="3.40.1550.10">
    <property type="entry name" value="CheC-like"/>
    <property type="match status" value="1"/>
</dbReference>
<gene>
    <name evidence="5" type="ORF">IX91_20865</name>
</gene>
<dbReference type="eggNOG" id="COG2201">
    <property type="taxonomic scope" value="Bacteria"/>
</dbReference>
<dbReference type="PATRIC" id="fig|1051646.9.peg.4096"/>
<dbReference type="SUPFAM" id="SSF103039">
    <property type="entry name" value="CheC-like"/>
    <property type="match status" value="1"/>
</dbReference>
<dbReference type="InterPro" id="IPR028976">
    <property type="entry name" value="CheC-like_sf"/>
</dbReference>
<dbReference type="Pfam" id="PF00072">
    <property type="entry name" value="Response_reg"/>
    <property type="match status" value="1"/>
</dbReference>
<dbReference type="STRING" id="1051646.IX91_20865"/>
<dbReference type="InterPro" id="IPR050595">
    <property type="entry name" value="Bact_response_regulator"/>
</dbReference>
<dbReference type="eggNOG" id="COG1776">
    <property type="taxonomic scope" value="Bacteria"/>
</dbReference>
<dbReference type="SUPFAM" id="SSF52172">
    <property type="entry name" value="CheY-like"/>
    <property type="match status" value="1"/>
</dbReference>
<feature type="modified residue" description="4-aspartylphosphate" evidence="3">
    <location>
        <position position="52"/>
    </location>
</feature>
<evidence type="ECO:0000259" key="4">
    <source>
        <dbReference type="PROSITE" id="PS50110"/>
    </source>
</evidence>
<dbReference type="Gene3D" id="3.40.50.2300">
    <property type="match status" value="1"/>
</dbReference>
<keyword evidence="2 3" id="KW-0597">Phosphoprotein</keyword>
<name>A0A0A0SK01_9VIBR</name>
<dbReference type="SMART" id="SM00448">
    <property type="entry name" value="REC"/>
    <property type="match status" value="1"/>
</dbReference>
<protein>
    <submittedName>
        <fullName evidence="5">Chemotaxis protein CheY</fullName>
    </submittedName>
</protein>